<feature type="region of interest" description="Disordered" evidence="1">
    <location>
        <begin position="100"/>
        <end position="133"/>
    </location>
</feature>
<sequence>MRPIEVRSRIKNGRADKKVRAEGETSRCSPPPTDTRKPGEVTYELPAFRVGIGFLLEWYLTHFCGAANLATVRLYHDSIRLSCEAESLQLTLTLKMACQRRPSPPATARRGASAPHDGCRRPRNFAVVPPDNE</sequence>
<reference evidence="2 3" key="1">
    <citation type="journal article" date="2019" name="Commun. Biol.">
        <title>The bagworm genome reveals a unique fibroin gene that provides high tensile strength.</title>
        <authorList>
            <person name="Kono N."/>
            <person name="Nakamura H."/>
            <person name="Ohtoshi R."/>
            <person name="Tomita M."/>
            <person name="Numata K."/>
            <person name="Arakawa K."/>
        </authorList>
    </citation>
    <scope>NUCLEOTIDE SEQUENCE [LARGE SCALE GENOMIC DNA]</scope>
</reference>
<evidence type="ECO:0000313" key="2">
    <source>
        <dbReference type="EMBL" id="GBP47237.1"/>
    </source>
</evidence>
<accession>A0A4C1WAR1</accession>
<proteinExistence type="predicted"/>
<organism evidence="2 3">
    <name type="scientific">Eumeta variegata</name>
    <name type="common">Bagworm moth</name>
    <name type="synonym">Eumeta japonica</name>
    <dbReference type="NCBI Taxonomy" id="151549"/>
    <lineage>
        <taxon>Eukaryota</taxon>
        <taxon>Metazoa</taxon>
        <taxon>Ecdysozoa</taxon>
        <taxon>Arthropoda</taxon>
        <taxon>Hexapoda</taxon>
        <taxon>Insecta</taxon>
        <taxon>Pterygota</taxon>
        <taxon>Neoptera</taxon>
        <taxon>Endopterygota</taxon>
        <taxon>Lepidoptera</taxon>
        <taxon>Glossata</taxon>
        <taxon>Ditrysia</taxon>
        <taxon>Tineoidea</taxon>
        <taxon>Psychidae</taxon>
        <taxon>Oiketicinae</taxon>
        <taxon>Eumeta</taxon>
    </lineage>
</organism>
<feature type="compositionally biased region" description="Basic and acidic residues" evidence="1">
    <location>
        <begin position="1"/>
        <end position="25"/>
    </location>
</feature>
<evidence type="ECO:0000313" key="3">
    <source>
        <dbReference type="Proteomes" id="UP000299102"/>
    </source>
</evidence>
<dbReference type="Proteomes" id="UP000299102">
    <property type="component" value="Unassembled WGS sequence"/>
</dbReference>
<evidence type="ECO:0000256" key="1">
    <source>
        <dbReference type="SAM" id="MobiDB-lite"/>
    </source>
</evidence>
<feature type="region of interest" description="Disordered" evidence="1">
    <location>
        <begin position="1"/>
        <end position="39"/>
    </location>
</feature>
<keyword evidence="3" id="KW-1185">Reference proteome</keyword>
<name>A0A4C1WAR1_EUMVA</name>
<protein>
    <submittedName>
        <fullName evidence="2">Uncharacterized protein</fullName>
    </submittedName>
</protein>
<dbReference type="AlphaFoldDB" id="A0A4C1WAR1"/>
<dbReference type="EMBL" id="BGZK01000498">
    <property type="protein sequence ID" value="GBP47237.1"/>
    <property type="molecule type" value="Genomic_DNA"/>
</dbReference>
<comment type="caution">
    <text evidence="2">The sequence shown here is derived from an EMBL/GenBank/DDBJ whole genome shotgun (WGS) entry which is preliminary data.</text>
</comment>
<gene>
    <name evidence="2" type="ORF">EVAR_20241_1</name>
</gene>